<name>A0A4Q2D6U4_9AGAR</name>
<evidence type="ECO:0000259" key="2">
    <source>
        <dbReference type="Pfam" id="PF24883"/>
    </source>
</evidence>
<accession>A0A4Q2D6U4</accession>
<dbReference type="OrthoDB" id="2932404at2759"/>
<evidence type="ECO:0000256" key="1">
    <source>
        <dbReference type="ARBA" id="ARBA00022737"/>
    </source>
</evidence>
<feature type="domain" description="Nephrocystin 3-like N-terminal" evidence="2">
    <location>
        <begin position="1"/>
        <end position="123"/>
    </location>
</feature>
<proteinExistence type="predicted"/>
<dbReference type="Proteomes" id="UP000290288">
    <property type="component" value="Unassembled WGS sequence"/>
</dbReference>
<organism evidence="3 4">
    <name type="scientific">Candolleomyces aberdarensis</name>
    <dbReference type="NCBI Taxonomy" id="2316362"/>
    <lineage>
        <taxon>Eukaryota</taxon>
        <taxon>Fungi</taxon>
        <taxon>Dikarya</taxon>
        <taxon>Basidiomycota</taxon>
        <taxon>Agaricomycotina</taxon>
        <taxon>Agaricomycetes</taxon>
        <taxon>Agaricomycetidae</taxon>
        <taxon>Agaricales</taxon>
        <taxon>Agaricineae</taxon>
        <taxon>Psathyrellaceae</taxon>
        <taxon>Candolleomyces</taxon>
    </lineage>
</organism>
<dbReference type="STRING" id="2316362.A0A4Q2D6U4"/>
<keyword evidence="4" id="KW-1185">Reference proteome</keyword>
<dbReference type="EMBL" id="SDEE01000729">
    <property type="protein sequence ID" value="RXW14276.1"/>
    <property type="molecule type" value="Genomic_DNA"/>
</dbReference>
<evidence type="ECO:0000313" key="3">
    <source>
        <dbReference type="EMBL" id="RXW14276.1"/>
    </source>
</evidence>
<comment type="caution">
    <text evidence="3">The sequence shown here is derived from an EMBL/GenBank/DDBJ whole genome shotgun (WGS) entry which is preliminary data.</text>
</comment>
<evidence type="ECO:0000313" key="4">
    <source>
        <dbReference type="Proteomes" id="UP000290288"/>
    </source>
</evidence>
<dbReference type="Pfam" id="PF24883">
    <property type="entry name" value="NPHP3_N"/>
    <property type="match status" value="1"/>
</dbReference>
<protein>
    <recommendedName>
        <fullName evidence="2">Nephrocystin 3-like N-terminal domain-containing protein</fullName>
    </recommendedName>
</protein>
<dbReference type="InterPro" id="IPR056884">
    <property type="entry name" value="NPHP3-like_N"/>
</dbReference>
<reference evidence="3 4" key="1">
    <citation type="submission" date="2019-01" db="EMBL/GenBank/DDBJ databases">
        <title>Draft genome sequence of Psathyrella aberdarensis IHI B618.</title>
        <authorList>
            <person name="Buettner E."/>
            <person name="Kellner H."/>
        </authorList>
    </citation>
    <scope>NUCLEOTIDE SEQUENCE [LARGE SCALE GENOMIC DNA]</scope>
    <source>
        <strain evidence="3 4">IHI B618</strain>
    </source>
</reference>
<keyword evidence="1" id="KW-0677">Repeat</keyword>
<dbReference type="PANTHER" id="PTHR10039">
    <property type="entry name" value="AMELOGENIN"/>
    <property type="match status" value="1"/>
</dbReference>
<gene>
    <name evidence="3" type="ORF">EST38_g11575</name>
</gene>
<sequence length="375" mass="42552">MWVHAPAGYGKTAIAGTISKMLEETVGLDFSPLEATFFFWRASFERNSPTRFIIAITYQLAMSIPELKPHIESAVNWNPMILRKAPEVQLVKLIVEPFKALGELENIPNRLVTIDGLDECIKSGHESPVEKKNAEDQRKFKSESLISFTPSNLIYALQPHRLPLSFLILSRPEIWIKQHIVSRSFTNLVEVVDLYAVGDHMKDAENIQDKRWPTEDIVHGFVRRTNGHMLYASTVIRHIDNQYDGSRESLRNILDSSSKSNSDLAHSTAFSSLHELYRQIMRSCPETHRSLMVEVPGDIIAPRTLLEGVAGIHRALDMLDSLSSRAPGSRIEATRSLHAVIRVSIDHWNDFFYPLLLHGILNEPSTLVGFRRRQA</sequence>
<dbReference type="AlphaFoldDB" id="A0A4Q2D6U4"/>